<keyword evidence="1" id="KW-0732">Signal</keyword>
<organism evidence="4 5">
    <name type="scientific">Neolewinella xylanilytica</name>
    <dbReference type="NCBI Taxonomy" id="1514080"/>
    <lineage>
        <taxon>Bacteria</taxon>
        <taxon>Pseudomonadati</taxon>
        <taxon>Bacteroidota</taxon>
        <taxon>Saprospiria</taxon>
        <taxon>Saprospirales</taxon>
        <taxon>Lewinellaceae</taxon>
        <taxon>Neolewinella</taxon>
    </lineage>
</organism>
<protein>
    <submittedName>
        <fullName evidence="4">Putative secreted protein (Por secretion system target)</fullName>
    </submittedName>
</protein>
<dbReference type="AlphaFoldDB" id="A0A2S6I562"/>
<proteinExistence type="predicted"/>
<dbReference type="SUPFAM" id="SSF50952">
    <property type="entry name" value="Soluble quinoprotein glucose dehydrogenase"/>
    <property type="match status" value="1"/>
</dbReference>
<feature type="domain" description="Glucose/Sorbosone dehydrogenase" evidence="2">
    <location>
        <begin position="48"/>
        <end position="377"/>
    </location>
</feature>
<feature type="domain" description="Secretion system C-terminal sorting" evidence="3">
    <location>
        <begin position="406"/>
        <end position="481"/>
    </location>
</feature>
<dbReference type="Proteomes" id="UP000237662">
    <property type="component" value="Unassembled WGS sequence"/>
</dbReference>
<evidence type="ECO:0000313" key="4">
    <source>
        <dbReference type="EMBL" id="PPK86282.1"/>
    </source>
</evidence>
<reference evidence="4 5" key="1">
    <citation type="submission" date="2018-02" db="EMBL/GenBank/DDBJ databases">
        <title>Genomic Encyclopedia of Archaeal and Bacterial Type Strains, Phase II (KMG-II): from individual species to whole genera.</title>
        <authorList>
            <person name="Goeker M."/>
        </authorList>
    </citation>
    <scope>NUCLEOTIDE SEQUENCE [LARGE SCALE GENOMIC DNA]</scope>
    <source>
        <strain evidence="4 5">DSM 29526</strain>
    </source>
</reference>
<dbReference type="OrthoDB" id="9770043at2"/>
<evidence type="ECO:0000259" key="2">
    <source>
        <dbReference type="Pfam" id="PF07995"/>
    </source>
</evidence>
<comment type="caution">
    <text evidence="4">The sequence shown here is derived from an EMBL/GenBank/DDBJ whole genome shotgun (WGS) entry which is preliminary data.</text>
</comment>
<dbReference type="InterPro" id="IPR011042">
    <property type="entry name" value="6-blade_b-propeller_TolB-like"/>
</dbReference>
<evidence type="ECO:0000313" key="5">
    <source>
        <dbReference type="Proteomes" id="UP000237662"/>
    </source>
</evidence>
<evidence type="ECO:0000256" key="1">
    <source>
        <dbReference type="SAM" id="SignalP"/>
    </source>
</evidence>
<accession>A0A2S6I562</accession>
<dbReference type="InterPro" id="IPR026444">
    <property type="entry name" value="Secre_tail"/>
</dbReference>
<dbReference type="RefSeq" id="WP_104420727.1">
    <property type="nucleotide sequence ID" value="NZ_PTJC01000006.1"/>
</dbReference>
<sequence length="482" mass="52314">MRKRPAYFLFFLLGTFTLAAQPDLVLEVLDSTFTQPTDLASDGVNEEIIYIVEKQGLISRYDLRNQSVAIVLDLTGLVDARGEGGALGMAFHPNYPDSNYLYVNYTSPAEQLGGVMTTRISRFTLDNAGIVEDVSERILLRIPQPATNHNAGDLAFGPDGLLYIPTGDGGGADDEFDNAQDPTSLLGKMLRIDVDSTTATTNYVIPATNPYDSAADTLPEIWAMGLRNPWRISFDRESGGLWIGDVGQGVREEVNYLPAGEGAGTNFGWNCREGFIAFSDPSSRCDDRTAADFTEPVLDYAHDNSERVNGLSITGGFVYRGPAEDLRGYYVFGDFVRQRLFLYPTDVEEPEIIVYDDLATTAISTFGEGADGELYVADFGGTIYRVTTESATSVRQAIRVENNLRLYPNPTTDLLTVQLPAPFTGTAPVEYISPEGRTVATVTGVGFAGGKAELRVPDLAAGVYTVAVVLGGSRYVSRLVVQ</sequence>
<name>A0A2S6I562_9BACT</name>
<feature type="signal peptide" evidence="1">
    <location>
        <begin position="1"/>
        <end position="20"/>
    </location>
</feature>
<dbReference type="Pfam" id="PF18962">
    <property type="entry name" value="Por_Secre_tail"/>
    <property type="match status" value="1"/>
</dbReference>
<dbReference type="Gene3D" id="2.120.10.30">
    <property type="entry name" value="TolB, C-terminal domain"/>
    <property type="match status" value="1"/>
</dbReference>
<dbReference type="InterPro" id="IPR012938">
    <property type="entry name" value="Glc/Sorbosone_DH"/>
</dbReference>
<feature type="chain" id="PRO_5015460918" evidence="1">
    <location>
        <begin position="21"/>
        <end position="482"/>
    </location>
</feature>
<dbReference type="Pfam" id="PF07995">
    <property type="entry name" value="GSDH"/>
    <property type="match status" value="1"/>
</dbReference>
<dbReference type="EMBL" id="PTJC01000006">
    <property type="protein sequence ID" value="PPK86282.1"/>
    <property type="molecule type" value="Genomic_DNA"/>
</dbReference>
<dbReference type="InterPro" id="IPR011041">
    <property type="entry name" value="Quinoprot_gluc/sorb_DH_b-prop"/>
</dbReference>
<gene>
    <name evidence="4" type="ORF">CLV84_3205</name>
</gene>
<evidence type="ECO:0000259" key="3">
    <source>
        <dbReference type="Pfam" id="PF18962"/>
    </source>
</evidence>
<dbReference type="PANTHER" id="PTHR19328">
    <property type="entry name" value="HEDGEHOG-INTERACTING PROTEIN"/>
    <property type="match status" value="1"/>
</dbReference>
<keyword evidence="5" id="KW-1185">Reference proteome</keyword>
<dbReference type="PANTHER" id="PTHR19328:SF75">
    <property type="entry name" value="ALDOSE SUGAR DEHYDROGENASE YLII"/>
    <property type="match status" value="1"/>
</dbReference>